<dbReference type="AlphaFoldDB" id="A0A9X6RMI1"/>
<name>A0A9X6RMI1_HYPEX</name>
<dbReference type="EMBL" id="MTYJ01000293">
    <property type="protein sequence ID" value="OWA52927.1"/>
    <property type="molecule type" value="Genomic_DNA"/>
</dbReference>
<reference evidence="2" key="1">
    <citation type="submission" date="2017-01" db="EMBL/GenBank/DDBJ databases">
        <title>Comparative genomics of anhydrobiosis in the tardigrade Hypsibius dujardini.</title>
        <authorList>
            <person name="Yoshida Y."/>
            <person name="Koutsovoulos G."/>
            <person name="Laetsch D."/>
            <person name="Stevens L."/>
            <person name="Kumar S."/>
            <person name="Horikawa D."/>
            <person name="Ishino K."/>
            <person name="Komine S."/>
            <person name="Tomita M."/>
            <person name="Blaxter M."/>
            <person name="Arakawa K."/>
        </authorList>
    </citation>
    <scope>NUCLEOTIDE SEQUENCE [LARGE SCALE GENOMIC DNA]</scope>
    <source>
        <strain evidence="2">Z151</strain>
    </source>
</reference>
<comment type="caution">
    <text evidence="1">The sequence shown here is derived from an EMBL/GenBank/DDBJ whole genome shotgun (WGS) entry which is preliminary data.</text>
</comment>
<keyword evidence="2" id="KW-1185">Reference proteome</keyword>
<evidence type="ECO:0000313" key="1">
    <source>
        <dbReference type="EMBL" id="OWA52927.1"/>
    </source>
</evidence>
<dbReference type="Proteomes" id="UP000192578">
    <property type="component" value="Unassembled WGS sequence"/>
</dbReference>
<proteinExistence type="predicted"/>
<gene>
    <name evidence="1" type="ORF">BV898_17369</name>
</gene>
<accession>A0A9X6RMI1</accession>
<protein>
    <submittedName>
        <fullName evidence="1">Uncharacterized protein</fullName>
    </submittedName>
</protein>
<organism evidence="1 2">
    <name type="scientific">Hypsibius exemplaris</name>
    <name type="common">Freshwater tardigrade</name>
    <dbReference type="NCBI Taxonomy" id="2072580"/>
    <lineage>
        <taxon>Eukaryota</taxon>
        <taxon>Metazoa</taxon>
        <taxon>Ecdysozoa</taxon>
        <taxon>Tardigrada</taxon>
        <taxon>Eutardigrada</taxon>
        <taxon>Parachela</taxon>
        <taxon>Hypsibioidea</taxon>
        <taxon>Hypsibiidae</taxon>
        <taxon>Hypsibius</taxon>
    </lineage>
</organism>
<sequence length="121" mass="13365">MSSEPTVPSLPVKDHQDATQEELVAAAARRSSQYSGLIYNTDVPQCTSSNYTPYRRGKMDDWDQQQEQAASRFESYAKDRVTSMSNYGQPIDAVRRASVAGTTVAASCDAAKWKPPQERDG</sequence>
<evidence type="ECO:0000313" key="2">
    <source>
        <dbReference type="Proteomes" id="UP000192578"/>
    </source>
</evidence>